<dbReference type="OrthoDB" id="3636803at2759"/>
<feature type="region of interest" description="Disordered" evidence="1">
    <location>
        <begin position="291"/>
        <end position="334"/>
    </location>
</feature>
<evidence type="ECO:0000259" key="2">
    <source>
        <dbReference type="Pfam" id="PF04212"/>
    </source>
</evidence>
<dbReference type="RefSeq" id="XP_016762936.1">
    <property type="nucleotide sequence ID" value="XM_016904909.1"/>
</dbReference>
<feature type="domain" description="MIT" evidence="2">
    <location>
        <begin position="80"/>
        <end position="145"/>
    </location>
</feature>
<feature type="compositionally biased region" description="Polar residues" evidence="1">
    <location>
        <begin position="291"/>
        <end position="305"/>
    </location>
</feature>
<dbReference type="PANTHER" id="PTHR37327:SF1">
    <property type="entry name" value="MICROTUBULE INTERACTING AND TRANSPORT DOMAIN-CONTAINING PROTEIN"/>
    <property type="match status" value="1"/>
</dbReference>
<reference evidence="3 4" key="1">
    <citation type="journal article" date="2012" name="PLoS Pathog.">
        <title>Diverse lifestyles and strategies of plant pathogenesis encoded in the genomes of eighteen Dothideomycetes fungi.</title>
        <authorList>
            <person name="Ohm R.A."/>
            <person name="Feau N."/>
            <person name="Henrissat B."/>
            <person name="Schoch C.L."/>
            <person name="Horwitz B.A."/>
            <person name="Barry K.W."/>
            <person name="Condon B.J."/>
            <person name="Copeland A.C."/>
            <person name="Dhillon B."/>
            <person name="Glaser F."/>
            <person name="Hesse C.N."/>
            <person name="Kosti I."/>
            <person name="LaButti K."/>
            <person name="Lindquist E.A."/>
            <person name="Lucas S."/>
            <person name="Salamov A.A."/>
            <person name="Bradshaw R.E."/>
            <person name="Ciuffetti L."/>
            <person name="Hamelin R.C."/>
            <person name="Kema G.H.J."/>
            <person name="Lawrence C."/>
            <person name="Scott J.A."/>
            <person name="Spatafora J.W."/>
            <person name="Turgeon B.G."/>
            <person name="de Wit P.J.G.M."/>
            <person name="Zhong S."/>
            <person name="Goodwin S.B."/>
            <person name="Grigoriev I.V."/>
        </authorList>
    </citation>
    <scope>NUCLEOTIDE SEQUENCE [LARGE SCALE GENOMIC DNA]</scope>
    <source>
        <strain evidence="3 4">SO2202</strain>
    </source>
</reference>
<dbReference type="PANTHER" id="PTHR37327">
    <property type="entry name" value="CHROMOSOME 1, WHOLE GENOME SHOTGUN SEQUENCE"/>
    <property type="match status" value="1"/>
</dbReference>
<feature type="compositionally biased region" description="Polar residues" evidence="1">
    <location>
        <begin position="313"/>
        <end position="330"/>
    </location>
</feature>
<proteinExistence type="predicted"/>
<dbReference type="AlphaFoldDB" id="M3D9N2"/>
<protein>
    <recommendedName>
        <fullName evidence="2">MIT domain-containing protein</fullName>
    </recommendedName>
</protein>
<evidence type="ECO:0000313" key="4">
    <source>
        <dbReference type="Proteomes" id="UP000016931"/>
    </source>
</evidence>
<dbReference type="HOGENOM" id="CLU_785657_0_0_1"/>
<dbReference type="SUPFAM" id="SSF116846">
    <property type="entry name" value="MIT domain"/>
    <property type="match status" value="1"/>
</dbReference>
<dbReference type="Proteomes" id="UP000016931">
    <property type="component" value="Unassembled WGS sequence"/>
</dbReference>
<dbReference type="Pfam" id="PF04212">
    <property type="entry name" value="MIT"/>
    <property type="match status" value="1"/>
</dbReference>
<gene>
    <name evidence="3" type="ORF">SEPMUDRAFT_148410</name>
</gene>
<sequence>MHGQQGVGMMVRRQRMATWLSLSNLPKSAAELPIDNQDVKKRFRTLFPPMASSAPHAHPPNTAVPNARTSRMIGHKNMALSRALEKAQMAVERDQAGNVRGALASYRSARELLTKARRRMSSEDDALKLDAIARAYDKRISELRESINSEPREDDERCPEDPTSSRICKPSPGARTASVSRTAPVSRFASLPTHAPTHALRRSPPSAQPLRRDSHQPHPLRRDSHQQWPLTPELETKATVERYMKRKLPERPASRAPRYVVHFDDYHNDDENIDVLIDWWNDLLEGSNRWSMSSDKTLVPSSSAYGSKEYRKSSSSNFSAQRNGSESPTDSVRFWSPPATPIYNGFDHSKIVR</sequence>
<dbReference type="InterPro" id="IPR036181">
    <property type="entry name" value="MIT_dom_sf"/>
</dbReference>
<dbReference type="EMBL" id="KB456262">
    <property type="protein sequence ID" value="EMF14815.1"/>
    <property type="molecule type" value="Genomic_DNA"/>
</dbReference>
<evidence type="ECO:0000256" key="1">
    <source>
        <dbReference type="SAM" id="MobiDB-lite"/>
    </source>
</evidence>
<dbReference type="GeneID" id="27902046"/>
<name>M3D9N2_SPHMS</name>
<evidence type="ECO:0000313" key="3">
    <source>
        <dbReference type="EMBL" id="EMF14815.1"/>
    </source>
</evidence>
<dbReference type="InterPro" id="IPR007330">
    <property type="entry name" value="MIT_dom"/>
</dbReference>
<feature type="region of interest" description="Disordered" evidence="1">
    <location>
        <begin position="144"/>
        <end position="235"/>
    </location>
</feature>
<organism evidence="3 4">
    <name type="scientific">Sphaerulina musiva (strain SO2202)</name>
    <name type="common">Poplar stem canker fungus</name>
    <name type="synonym">Septoria musiva</name>
    <dbReference type="NCBI Taxonomy" id="692275"/>
    <lineage>
        <taxon>Eukaryota</taxon>
        <taxon>Fungi</taxon>
        <taxon>Dikarya</taxon>
        <taxon>Ascomycota</taxon>
        <taxon>Pezizomycotina</taxon>
        <taxon>Dothideomycetes</taxon>
        <taxon>Dothideomycetidae</taxon>
        <taxon>Mycosphaerellales</taxon>
        <taxon>Mycosphaerellaceae</taxon>
        <taxon>Sphaerulina</taxon>
    </lineage>
</organism>
<keyword evidence="4" id="KW-1185">Reference proteome</keyword>
<dbReference type="Gene3D" id="1.20.58.80">
    <property type="entry name" value="Phosphotransferase system, lactose/cellobiose-type IIA subunit"/>
    <property type="match status" value="1"/>
</dbReference>
<accession>M3D9N2</accession>
<feature type="compositionally biased region" description="Basic and acidic residues" evidence="1">
    <location>
        <begin position="144"/>
        <end position="155"/>
    </location>
</feature>
<feature type="compositionally biased region" description="Basic and acidic residues" evidence="1">
    <location>
        <begin position="210"/>
        <end position="225"/>
    </location>
</feature>